<evidence type="ECO:0000256" key="1">
    <source>
        <dbReference type="SAM" id="MobiDB-lite"/>
    </source>
</evidence>
<comment type="caution">
    <text evidence="2">The sequence shown here is derived from an EMBL/GenBank/DDBJ whole genome shotgun (WGS) entry which is preliminary data.</text>
</comment>
<evidence type="ECO:0000313" key="3">
    <source>
        <dbReference type="Proteomes" id="UP000543579"/>
    </source>
</evidence>
<proteinExistence type="predicted"/>
<name>A0A7W5CFA2_9MICO</name>
<dbReference type="EMBL" id="JACHXY010000001">
    <property type="protein sequence ID" value="MBB3156651.1"/>
    <property type="molecule type" value="Genomic_DNA"/>
</dbReference>
<dbReference type="Proteomes" id="UP000543579">
    <property type="component" value="Unassembled WGS sequence"/>
</dbReference>
<feature type="compositionally biased region" description="Low complexity" evidence="1">
    <location>
        <begin position="20"/>
        <end position="34"/>
    </location>
</feature>
<gene>
    <name evidence="2" type="ORF">FHS07_000335</name>
</gene>
<evidence type="ECO:0000313" key="2">
    <source>
        <dbReference type="EMBL" id="MBB3156651.1"/>
    </source>
</evidence>
<feature type="compositionally biased region" description="Polar residues" evidence="1">
    <location>
        <begin position="41"/>
        <end position="53"/>
    </location>
</feature>
<dbReference type="AlphaFoldDB" id="A0A7W5CFA2"/>
<sequence>MTHHDGHSNDDHGTAPDDTSNGAGSESPEEGAAAQKDADDASTTDGSPTGDIS</sequence>
<protein>
    <submittedName>
        <fullName evidence="2">Uncharacterized protein</fullName>
    </submittedName>
</protein>
<dbReference type="RefSeq" id="WP_183418180.1">
    <property type="nucleotide sequence ID" value="NZ_JACHXY010000001.1"/>
</dbReference>
<organism evidence="2 3">
    <name type="scientific">Microbacterium proteolyticum</name>
    <dbReference type="NCBI Taxonomy" id="1572644"/>
    <lineage>
        <taxon>Bacteria</taxon>
        <taxon>Bacillati</taxon>
        <taxon>Actinomycetota</taxon>
        <taxon>Actinomycetes</taxon>
        <taxon>Micrococcales</taxon>
        <taxon>Microbacteriaceae</taxon>
        <taxon>Microbacterium</taxon>
    </lineage>
</organism>
<reference evidence="2 3" key="1">
    <citation type="submission" date="2020-08" db="EMBL/GenBank/DDBJ databases">
        <title>Genomic Encyclopedia of Type Strains, Phase III (KMG-III): the genomes of soil and plant-associated and newly described type strains.</title>
        <authorList>
            <person name="Whitman W."/>
        </authorList>
    </citation>
    <scope>NUCLEOTIDE SEQUENCE [LARGE SCALE GENOMIC DNA]</scope>
    <source>
        <strain evidence="2 3">CECT 8356</strain>
    </source>
</reference>
<feature type="region of interest" description="Disordered" evidence="1">
    <location>
        <begin position="1"/>
        <end position="53"/>
    </location>
</feature>
<accession>A0A7W5CFA2</accession>
<feature type="compositionally biased region" description="Basic and acidic residues" evidence="1">
    <location>
        <begin position="1"/>
        <end position="15"/>
    </location>
</feature>